<dbReference type="InterPro" id="IPR016840">
    <property type="entry name" value="Glyco_hydro_43_endo_a_Ara-ase"/>
</dbReference>
<dbReference type="InterPro" id="IPR050727">
    <property type="entry name" value="GH43_arabinanases"/>
</dbReference>
<protein>
    <recommendedName>
        <fullName evidence="4 7">Arabinan endo-1,5-alpha-L-arabinosidase</fullName>
        <ecNumber evidence="4 7">3.2.1.99</ecNumber>
    </recommendedName>
</protein>
<dbReference type="Gene3D" id="2.115.10.20">
    <property type="entry name" value="Glycosyl hydrolase domain, family 43"/>
    <property type="match status" value="1"/>
</dbReference>
<comment type="caution">
    <text evidence="11">The sequence shown here is derived from an EMBL/GenBank/DDBJ whole genome shotgun (WGS) entry which is preliminary data.</text>
</comment>
<accession>A0A9Q0AM63</accession>
<evidence type="ECO:0000256" key="3">
    <source>
        <dbReference type="ARBA" id="ARBA00009865"/>
    </source>
</evidence>
<proteinExistence type="inferred from homology"/>
<evidence type="ECO:0000256" key="9">
    <source>
        <dbReference type="PIRSR" id="PIRSR606710-2"/>
    </source>
</evidence>
<dbReference type="Proteomes" id="UP000829685">
    <property type="component" value="Unassembled WGS sequence"/>
</dbReference>
<dbReference type="PIRSF" id="PIRSF026534">
    <property type="entry name" value="Endo_alpha-L-arabinosidase"/>
    <property type="match status" value="1"/>
</dbReference>
<organism evidence="11 12">
    <name type="scientific">Neoarthrinium moseri</name>
    <dbReference type="NCBI Taxonomy" id="1658444"/>
    <lineage>
        <taxon>Eukaryota</taxon>
        <taxon>Fungi</taxon>
        <taxon>Dikarya</taxon>
        <taxon>Ascomycota</taxon>
        <taxon>Pezizomycotina</taxon>
        <taxon>Sordariomycetes</taxon>
        <taxon>Xylariomycetidae</taxon>
        <taxon>Amphisphaeriales</taxon>
        <taxon>Apiosporaceae</taxon>
        <taxon>Neoarthrinium</taxon>
    </lineage>
</organism>
<evidence type="ECO:0000256" key="7">
    <source>
        <dbReference type="PIRNR" id="PIRNR026534"/>
    </source>
</evidence>
<keyword evidence="12" id="KW-1185">Reference proteome</keyword>
<evidence type="ECO:0000256" key="8">
    <source>
        <dbReference type="PIRSR" id="PIRSR606710-1"/>
    </source>
</evidence>
<evidence type="ECO:0000313" key="11">
    <source>
        <dbReference type="EMBL" id="KAI1860507.1"/>
    </source>
</evidence>
<dbReference type="SUPFAM" id="SSF75005">
    <property type="entry name" value="Arabinanase/levansucrase/invertase"/>
    <property type="match status" value="1"/>
</dbReference>
<dbReference type="OrthoDB" id="195678at2759"/>
<keyword evidence="10" id="KW-0732">Signal</keyword>
<evidence type="ECO:0000256" key="10">
    <source>
        <dbReference type="SAM" id="SignalP"/>
    </source>
</evidence>
<dbReference type="PANTHER" id="PTHR43301:SF3">
    <property type="entry name" value="ARABINAN ENDO-1,5-ALPHA-L-ARABINOSIDASE A-RELATED"/>
    <property type="match status" value="1"/>
</dbReference>
<evidence type="ECO:0000256" key="4">
    <source>
        <dbReference type="ARBA" id="ARBA00012586"/>
    </source>
</evidence>
<feature type="active site" description="Proton acceptor" evidence="8">
    <location>
        <position position="34"/>
    </location>
</feature>
<feature type="site" description="Important for catalytic activity, responsible for pKa modulation of the active site Glu and correct orientation of both the proton donor and substrate" evidence="9">
    <location>
        <position position="148"/>
    </location>
</feature>
<dbReference type="GO" id="GO:0005975">
    <property type="term" value="P:carbohydrate metabolic process"/>
    <property type="evidence" value="ECO:0007669"/>
    <property type="project" value="InterPro"/>
</dbReference>
<dbReference type="EC" id="3.2.1.99" evidence="4 7"/>
<comment type="catalytic activity">
    <reaction evidence="1 7">
        <text>Endohydrolysis of (1-&gt;5)-alpha-arabinofuranosidic linkages in (1-&gt;5)-arabinans.</text>
        <dbReference type="EC" id="3.2.1.99"/>
    </reaction>
</comment>
<feature type="chain" id="PRO_5040347414" description="Arabinan endo-1,5-alpha-L-arabinosidase" evidence="10">
    <location>
        <begin position="20"/>
        <end position="321"/>
    </location>
</feature>
<evidence type="ECO:0000256" key="6">
    <source>
        <dbReference type="ARBA" id="ARBA00023295"/>
    </source>
</evidence>
<dbReference type="EMBL" id="JAFIMR010000031">
    <property type="protein sequence ID" value="KAI1860507.1"/>
    <property type="molecule type" value="Genomic_DNA"/>
</dbReference>
<comment type="pathway">
    <text evidence="2 7">Glycan metabolism; L-arabinan degradation.</text>
</comment>
<dbReference type="CDD" id="cd18831">
    <property type="entry name" value="GH43_AnAbnA-like"/>
    <property type="match status" value="1"/>
</dbReference>
<sequence length="321" mass="33854">MFTSSILAASAALISTVAAYANPGACSGDCWTHDPAVIRRSDGTYFRFSTGNKIGVYSAPALSGPWTLKGSAVPAGSSINLKGKDDLWAPDVQLIDGTYYLYYSVSSFGSQDSAIGYATSKTLDSGSWTDHGSTGVSSSSGKAYNAIDANVFVTSDGKKYMNFGSFWSDIYQTPLNSAGTKSSGNPTQISFTSSGTHAREGAFMYSRGGYYYLFWSEGQCCGYDSSKPAAGKEYKIMVCRSTSPTGGFVDKTGASCTSGGGTVVLESHGNVYGPGGQGVFADPKYGAVLYYHYVDTTVGYADGNKKFGWNTISWSTGWPVV</sequence>
<keyword evidence="6 7" id="KW-0326">Glycosidase</keyword>
<gene>
    <name evidence="11" type="ORF">JX265_009906</name>
</gene>
<dbReference type="GO" id="GO:0046558">
    <property type="term" value="F:arabinan endo-1,5-alpha-L-arabinosidase activity"/>
    <property type="evidence" value="ECO:0007669"/>
    <property type="project" value="UniProtKB-EC"/>
</dbReference>
<evidence type="ECO:0000256" key="1">
    <source>
        <dbReference type="ARBA" id="ARBA00000375"/>
    </source>
</evidence>
<comment type="similarity">
    <text evidence="3 7">Belongs to the glycosyl hydrolase 43 family.</text>
</comment>
<keyword evidence="5 7" id="KW-0378">Hydrolase</keyword>
<feature type="active site" description="Proton donor" evidence="8">
    <location>
        <position position="200"/>
    </location>
</feature>
<dbReference type="Pfam" id="PF04616">
    <property type="entry name" value="Glyco_hydro_43"/>
    <property type="match status" value="1"/>
</dbReference>
<feature type="signal peptide" evidence="10">
    <location>
        <begin position="1"/>
        <end position="19"/>
    </location>
</feature>
<evidence type="ECO:0000256" key="2">
    <source>
        <dbReference type="ARBA" id="ARBA00004834"/>
    </source>
</evidence>
<dbReference type="InterPro" id="IPR006710">
    <property type="entry name" value="Glyco_hydro_43"/>
</dbReference>
<dbReference type="AlphaFoldDB" id="A0A9Q0AM63"/>
<reference evidence="11" key="1">
    <citation type="submission" date="2021-03" db="EMBL/GenBank/DDBJ databases">
        <title>Revisited historic fungal species revealed as producer of novel bioactive compounds through whole genome sequencing and comparative genomics.</title>
        <authorList>
            <person name="Vignolle G.A."/>
            <person name="Hochenegger N."/>
            <person name="Mach R.L."/>
            <person name="Mach-Aigner A.R."/>
            <person name="Javad Rahimi M."/>
            <person name="Salim K.A."/>
            <person name="Chan C.M."/>
            <person name="Lim L.B.L."/>
            <person name="Cai F."/>
            <person name="Druzhinina I.S."/>
            <person name="U'Ren J.M."/>
            <person name="Derntl C."/>
        </authorList>
    </citation>
    <scope>NUCLEOTIDE SEQUENCE</scope>
    <source>
        <strain evidence="11">TUCIM 5799</strain>
    </source>
</reference>
<dbReference type="InterPro" id="IPR023296">
    <property type="entry name" value="Glyco_hydro_beta-prop_sf"/>
</dbReference>
<dbReference type="PANTHER" id="PTHR43301">
    <property type="entry name" value="ARABINAN ENDO-1,5-ALPHA-L-ARABINOSIDASE"/>
    <property type="match status" value="1"/>
</dbReference>
<evidence type="ECO:0000256" key="5">
    <source>
        <dbReference type="ARBA" id="ARBA00022801"/>
    </source>
</evidence>
<name>A0A9Q0AM63_9PEZI</name>
<evidence type="ECO:0000313" key="12">
    <source>
        <dbReference type="Proteomes" id="UP000829685"/>
    </source>
</evidence>